<evidence type="ECO:0000256" key="6">
    <source>
        <dbReference type="ARBA" id="ARBA00023012"/>
    </source>
</evidence>
<evidence type="ECO:0000256" key="1">
    <source>
        <dbReference type="ARBA" id="ARBA00000085"/>
    </source>
</evidence>
<dbReference type="InterPro" id="IPR003661">
    <property type="entry name" value="HisK_dim/P_dom"/>
</dbReference>
<evidence type="ECO:0000256" key="2">
    <source>
        <dbReference type="ARBA" id="ARBA00012438"/>
    </source>
</evidence>
<evidence type="ECO:0000256" key="7">
    <source>
        <dbReference type="ARBA" id="ARBA00023136"/>
    </source>
</evidence>
<dbReference type="PROSITE" id="PS50109">
    <property type="entry name" value="HIS_KIN"/>
    <property type="match status" value="1"/>
</dbReference>
<gene>
    <name evidence="9" type="ORF">A3F84_25450</name>
</gene>
<comment type="caution">
    <text evidence="9">The sequence shown here is derived from an EMBL/GenBank/DDBJ whole genome shotgun (WGS) entry which is preliminary data.</text>
</comment>
<dbReference type="InterPro" id="IPR050736">
    <property type="entry name" value="Sensor_HK_Regulatory"/>
</dbReference>
<dbReference type="CDD" id="cd00082">
    <property type="entry name" value="HisKA"/>
    <property type="match status" value="1"/>
</dbReference>
<dbReference type="AlphaFoldDB" id="A0A1F6CTN6"/>
<reference evidence="9 10" key="1">
    <citation type="journal article" date="2016" name="Nat. Commun.">
        <title>Thousands of microbial genomes shed light on interconnected biogeochemical processes in an aquifer system.</title>
        <authorList>
            <person name="Anantharaman K."/>
            <person name="Brown C.T."/>
            <person name="Hug L.A."/>
            <person name="Sharon I."/>
            <person name="Castelle C.J."/>
            <person name="Probst A.J."/>
            <person name="Thomas B.C."/>
            <person name="Singh A."/>
            <person name="Wilkins M.J."/>
            <person name="Karaoz U."/>
            <person name="Brodie E.L."/>
            <person name="Williams K.H."/>
            <person name="Hubbard S.S."/>
            <person name="Banfield J.F."/>
        </authorList>
    </citation>
    <scope>NUCLEOTIDE SEQUENCE [LARGE SCALE GENOMIC DNA]</scope>
    <source>
        <strain evidence="10">RIFCSPLOWO2_12_FULL_64_10</strain>
    </source>
</reference>
<evidence type="ECO:0000313" key="10">
    <source>
        <dbReference type="Proteomes" id="UP000178606"/>
    </source>
</evidence>
<dbReference type="Gene3D" id="1.10.287.130">
    <property type="match status" value="1"/>
</dbReference>
<organism evidence="9 10">
    <name type="scientific">Handelsmanbacteria sp. (strain RIFCSPLOWO2_12_FULL_64_10)</name>
    <dbReference type="NCBI Taxonomy" id="1817868"/>
    <lineage>
        <taxon>Bacteria</taxon>
        <taxon>Candidatus Handelsmaniibacteriota</taxon>
    </lineage>
</organism>
<keyword evidence="4" id="KW-0808">Transferase</keyword>
<dbReference type="SUPFAM" id="SSF47384">
    <property type="entry name" value="Homodimeric domain of signal transducing histidine kinase"/>
    <property type="match status" value="1"/>
</dbReference>
<name>A0A1F6CTN6_HANXR</name>
<dbReference type="InterPro" id="IPR036890">
    <property type="entry name" value="HATPase_C_sf"/>
</dbReference>
<keyword evidence="7" id="KW-0472">Membrane</keyword>
<dbReference type="Gene3D" id="3.30.565.10">
    <property type="entry name" value="Histidine kinase-like ATPase, C-terminal domain"/>
    <property type="match status" value="1"/>
</dbReference>
<dbReference type="InterPro" id="IPR029016">
    <property type="entry name" value="GAF-like_dom_sf"/>
</dbReference>
<dbReference type="FunFam" id="3.30.565.10:FF:000006">
    <property type="entry name" value="Sensor histidine kinase WalK"/>
    <property type="match status" value="1"/>
</dbReference>
<dbReference type="CDD" id="cd16922">
    <property type="entry name" value="HATPase_EvgS-ArcB-TorS-like"/>
    <property type="match status" value="1"/>
</dbReference>
<dbReference type="Gene3D" id="3.30.450.40">
    <property type="match status" value="1"/>
</dbReference>
<evidence type="ECO:0000259" key="8">
    <source>
        <dbReference type="PROSITE" id="PS50109"/>
    </source>
</evidence>
<dbReference type="GO" id="GO:0000155">
    <property type="term" value="F:phosphorelay sensor kinase activity"/>
    <property type="evidence" value="ECO:0007669"/>
    <property type="project" value="InterPro"/>
</dbReference>
<evidence type="ECO:0000256" key="4">
    <source>
        <dbReference type="ARBA" id="ARBA00022679"/>
    </source>
</evidence>
<dbReference type="EMBL" id="MFKF01000140">
    <property type="protein sequence ID" value="OGG52536.1"/>
    <property type="molecule type" value="Genomic_DNA"/>
</dbReference>
<evidence type="ECO:0000256" key="5">
    <source>
        <dbReference type="ARBA" id="ARBA00022777"/>
    </source>
</evidence>
<dbReference type="Pfam" id="PF02518">
    <property type="entry name" value="HATPase_c"/>
    <property type="match status" value="1"/>
</dbReference>
<dbReference type="InterPro" id="IPR005467">
    <property type="entry name" value="His_kinase_dom"/>
</dbReference>
<comment type="catalytic activity">
    <reaction evidence="1">
        <text>ATP + protein L-histidine = ADP + protein N-phospho-L-histidine.</text>
        <dbReference type="EC" id="2.7.13.3"/>
    </reaction>
</comment>
<dbReference type="FunFam" id="1.10.287.130:FF:000001">
    <property type="entry name" value="Two-component sensor histidine kinase"/>
    <property type="match status" value="1"/>
</dbReference>
<sequence length="564" mass="62550">MRELTAAFLDAQDERLFEDLSERLKESPALLPIHRKLFHLTKAHLREPSNIHVLREVYRTLAGISSRHDAHSLINGQIALWAILHRALRQVDGPHRTMEVIHTVLALVGDTVDGFVGALIDAAHSGDASSVGVTSAPSVAWGTLVEFGRTHREFHTLNRLIRDLLNAHDPPRMFEILEEGVLGAFHLRSLCIAAVNHEEGFVEVVCSYPLAFPPRRDPIGWRYGLSHPDILCDVVRTGRTEVINGWDPRYYERVVQPDGSFAFRQRPRDSYTDQTSFFVPILSEDRVIGVVCTASTQASAPIILREIERMCPFLHLVGATLSNTAEIIKNKKAQEVDRLKSDFVSNVSHDLRTPLTSIKGSVDNLLDGIGGALNDRHIRYLKRIRSNTDRLSRLIDDLLDMSRIEAGRLRVAPVKVLVGEIGRDVLEGVRPMALEKRIGLYLRGGEEGALAYADPDRVYQVLMNLVSNAIKFTPPEGRVEVEVVPNGEMVSVGVRDTGQGIPAEELETVFDKFYQVGGASVARQGAGLGLSIAKHLVELHGGRIWAESEVGVGSTFWFTLPAAR</sequence>
<proteinExistence type="predicted"/>
<feature type="domain" description="Histidine kinase" evidence="8">
    <location>
        <begin position="346"/>
        <end position="564"/>
    </location>
</feature>
<dbReference type="InterPro" id="IPR036097">
    <property type="entry name" value="HisK_dim/P_sf"/>
</dbReference>
<keyword evidence="5" id="KW-0418">Kinase</keyword>
<dbReference type="SUPFAM" id="SSF55874">
    <property type="entry name" value="ATPase domain of HSP90 chaperone/DNA topoisomerase II/histidine kinase"/>
    <property type="match status" value="1"/>
</dbReference>
<dbReference type="SUPFAM" id="SSF55781">
    <property type="entry name" value="GAF domain-like"/>
    <property type="match status" value="1"/>
</dbReference>
<protein>
    <recommendedName>
        <fullName evidence="2">histidine kinase</fullName>
        <ecNumber evidence="2">2.7.13.3</ecNumber>
    </recommendedName>
</protein>
<dbReference type="EC" id="2.7.13.3" evidence="2"/>
<accession>A0A1F6CTN6</accession>
<evidence type="ECO:0000313" key="9">
    <source>
        <dbReference type="EMBL" id="OGG52536.1"/>
    </source>
</evidence>
<dbReference type="InterPro" id="IPR003594">
    <property type="entry name" value="HATPase_dom"/>
</dbReference>
<dbReference type="SMART" id="SM00388">
    <property type="entry name" value="HisKA"/>
    <property type="match status" value="1"/>
</dbReference>
<dbReference type="PANTHER" id="PTHR43711">
    <property type="entry name" value="TWO-COMPONENT HISTIDINE KINASE"/>
    <property type="match status" value="1"/>
</dbReference>
<keyword evidence="3" id="KW-0597">Phosphoprotein</keyword>
<keyword evidence="6" id="KW-0902">Two-component regulatory system</keyword>
<dbReference type="Proteomes" id="UP000178606">
    <property type="component" value="Unassembled WGS sequence"/>
</dbReference>
<dbReference type="PRINTS" id="PR00344">
    <property type="entry name" value="BCTRLSENSOR"/>
</dbReference>
<dbReference type="PANTHER" id="PTHR43711:SF1">
    <property type="entry name" value="HISTIDINE KINASE 1"/>
    <property type="match status" value="1"/>
</dbReference>
<dbReference type="InterPro" id="IPR004358">
    <property type="entry name" value="Sig_transdc_His_kin-like_C"/>
</dbReference>
<evidence type="ECO:0000256" key="3">
    <source>
        <dbReference type="ARBA" id="ARBA00022553"/>
    </source>
</evidence>
<dbReference type="SMART" id="SM00387">
    <property type="entry name" value="HATPase_c"/>
    <property type="match status" value="1"/>
</dbReference>
<dbReference type="Pfam" id="PF00512">
    <property type="entry name" value="HisKA"/>
    <property type="match status" value="1"/>
</dbReference>